<dbReference type="Gene3D" id="3.40.50.300">
    <property type="entry name" value="P-loop containing nucleotide triphosphate hydrolases"/>
    <property type="match status" value="1"/>
</dbReference>
<dbReference type="InterPro" id="IPR015854">
    <property type="entry name" value="ABC_transpr_LolD-like"/>
</dbReference>
<dbReference type="PROSITE" id="PS50893">
    <property type="entry name" value="ABC_TRANSPORTER_2"/>
    <property type="match status" value="1"/>
</dbReference>
<dbReference type="RefSeq" id="WP_172961261.1">
    <property type="nucleotide sequence ID" value="NZ_AP018828.1"/>
</dbReference>
<evidence type="ECO:0000256" key="5">
    <source>
        <dbReference type="ARBA" id="ARBA00038388"/>
    </source>
</evidence>
<dbReference type="Proteomes" id="UP000278756">
    <property type="component" value="Chromosome 2"/>
</dbReference>
<dbReference type="SMART" id="SM00382">
    <property type="entry name" value="AAA"/>
    <property type="match status" value="1"/>
</dbReference>
<proteinExistence type="inferred from homology"/>
<protein>
    <submittedName>
        <fullName evidence="7">Macrolide export ATP-binding/permease protein MacB</fullName>
        <ecNumber evidence="7">3.6.3.-</ecNumber>
    </submittedName>
</protein>
<dbReference type="GO" id="GO:0005886">
    <property type="term" value="C:plasma membrane"/>
    <property type="evidence" value="ECO:0007669"/>
    <property type="project" value="TreeGrafter"/>
</dbReference>
<keyword evidence="2" id="KW-1003">Cell membrane</keyword>
<evidence type="ECO:0000256" key="3">
    <source>
        <dbReference type="ARBA" id="ARBA00022741"/>
    </source>
</evidence>
<keyword evidence="4 7" id="KW-0067">ATP-binding</keyword>
<dbReference type="InterPro" id="IPR017911">
    <property type="entry name" value="MacB-like_ATP-bd"/>
</dbReference>
<dbReference type="PANTHER" id="PTHR24220:SF86">
    <property type="entry name" value="ABC TRANSPORTER ABCH.1"/>
    <property type="match status" value="1"/>
</dbReference>
<comment type="similarity">
    <text evidence="5">Belongs to the ABC transporter superfamily. Macrolide exporter (TC 3.A.1.122) family.</text>
</comment>
<gene>
    <name evidence="7" type="ORF">EM6_2586</name>
</gene>
<dbReference type="FunFam" id="3.40.50.300:FF:000032">
    <property type="entry name" value="Export ABC transporter ATP-binding protein"/>
    <property type="match status" value="1"/>
</dbReference>
<dbReference type="Pfam" id="PF00005">
    <property type="entry name" value="ABC_tran"/>
    <property type="match status" value="1"/>
</dbReference>
<evidence type="ECO:0000313" key="8">
    <source>
        <dbReference type="Proteomes" id="UP000278756"/>
    </source>
</evidence>
<accession>A0A3G9G5B3</accession>
<evidence type="ECO:0000256" key="4">
    <source>
        <dbReference type="ARBA" id="ARBA00022840"/>
    </source>
</evidence>
<dbReference type="GO" id="GO:0005524">
    <property type="term" value="F:ATP binding"/>
    <property type="evidence" value="ECO:0007669"/>
    <property type="project" value="UniProtKB-KW"/>
</dbReference>
<feature type="domain" description="ABC transporter" evidence="6">
    <location>
        <begin position="4"/>
        <end position="227"/>
    </location>
</feature>
<reference evidence="8" key="1">
    <citation type="journal article" date="2017" name="Biotechnol. Biofuels">
        <title>Evaluation of environmental bacterial communities as a factor affecting the growth of duckweed Lemna minor.</title>
        <authorList>
            <person name="Ishizawa H."/>
            <person name="Kuroda M."/>
            <person name="Morikawa M."/>
            <person name="Ike M."/>
        </authorList>
    </citation>
    <scope>NUCLEOTIDE SEQUENCE [LARGE SCALE GENOMIC DNA]</scope>
    <source>
        <strain evidence="8">M6</strain>
    </source>
</reference>
<reference evidence="8" key="2">
    <citation type="journal article" date="2017" name="Plant Physiol. Biochem.">
        <title>Differential oxidative and antioxidative response of duckweed Lemna minor toward plant growth promoting/inhibiting bacteria.</title>
        <authorList>
            <person name="Ishizawa H."/>
            <person name="Kuroda M."/>
            <person name="Morikawa M."/>
            <person name="Ike M."/>
        </authorList>
    </citation>
    <scope>NUCLEOTIDE SEQUENCE [LARGE SCALE GENOMIC DNA]</scope>
    <source>
        <strain evidence="8">M6</strain>
    </source>
</reference>
<dbReference type="EMBL" id="AP018828">
    <property type="protein sequence ID" value="BBF81967.1"/>
    <property type="molecule type" value="Genomic_DNA"/>
</dbReference>
<dbReference type="GO" id="GO:0022857">
    <property type="term" value="F:transmembrane transporter activity"/>
    <property type="evidence" value="ECO:0007669"/>
    <property type="project" value="TreeGrafter"/>
</dbReference>
<evidence type="ECO:0000256" key="1">
    <source>
        <dbReference type="ARBA" id="ARBA00022448"/>
    </source>
</evidence>
<dbReference type="GO" id="GO:0098796">
    <property type="term" value="C:membrane protein complex"/>
    <property type="evidence" value="ECO:0007669"/>
    <property type="project" value="UniProtKB-ARBA"/>
</dbReference>
<evidence type="ECO:0000256" key="2">
    <source>
        <dbReference type="ARBA" id="ARBA00022519"/>
    </source>
</evidence>
<keyword evidence="1" id="KW-0813">Transport</keyword>
<dbReference type="GO" id="GO:0016887">
    <property type="term" value="F:ATP hydrolysis activity"/>
    <property type="evidence" value="ECO:0007669"/>
    <property type="project" value="InterPro"/>
</dbReference>
<dbReference type="InterPro" id="IPR003593">
    <property type="entry name" value="AAA+_ATPase"/>
</dbReference>
<evidence type="ECO:0000259" key="6">
    <source>
        <dbReference type="PROSITE" id="PS50893"/>
    </source>
</evidence>
<keyword evidence="2" id="KW-0472">Membrane</keyword>
<keyword evidence="2" id="KW-0997">Cell inner membrane</keyword>
<name>A0A3G9G5B3_9CAUL</name>
<evidence type="ECO:0000313" key="7">
    <source>
        <dbReference type="EMBL" id="BBF81967.1"/>
    </source>
</evidence>
<organism evidence="7 8">
    <name type="scientific">Asticcacaulis excentricus</name>
    <dbReference type="NCBI Taxonomy" id="78587"/>
    <lineage>
        <taxon>Bacteria</taxon>
        <taxon>Pseudomonadati</taxon>
        <taxon>Pseudomonadota</taxon>
        <taxon>Alphaproteobacteria</taxon>
        <taxon>Caulobacterales</taxon>
        <taxon>Caulobacteraceae</taxon>
        <taxon>Asticcacaulis</taxon>
    </lineage>
</organism>
<keyword evidence="3" id="KW-0547">Nucleotide-binding</keyword>
<dbReference type="EC" id="3.6.3.-" evidence="7"/>
<sequence>MPLIQLTHIHHTYAENARPVNALRGVSLDIEAGEFVAIVGPSGSGKSTLLNIIGTLESPSHGDYRFDGRAVAEMSGRERALLRASRIGFVFQNFNLIDHLTVFENIRLGLRYRRDHLKNENERILSAMDKVGLAHRADHLPRELSGGQQQRCAIARAIVGDPQIVLADEPTGSLDSQNAAQVLGILAELNSRGTTLVIVTHAPRQADRAGRVVEMHDGRIHLSTRRLA</sequence>
<dbReference type="SUPFAM" id="SSF52540">
    <property type="entry name" value="P-loop containing nucleoside triphosphate hydrolases"/>
    <property type="match status" value="1"/>
</dbReference>
<dbReference type="CDD" id="cd03255">
    <property type="entry name" value="ABC_MJ0796_LolCDE_FtsE"/>
    <property type="match status" value="1"/>
</dbReference>
<keyword evidence="7" id="KW-0378">Hydrolase</keyword>
<dbReference type="InterPro" id="IPR003439">
    <property type="entry name" value="ABC_transporter-like_ATP-bd"/>
</dbReference>
<dbReference type="PANTHER" id="PTHR24220">
    <property type="entry name" value="IMPORT ATP-BINDING PROTEIN"/>
    <property type="match status" value="1"/>
</dbReference>
<dbReference type="AlphaFoldDB" id="A0A3G9G5B3"/>
<dbReference type="InterPro" id="IPR027417">
    <property type="entry name" value="P-loop_NTPase"/>
</dbReference>